<evidence type="ECO:0000259" key="6">
    <source>
        <dbReference type="Pfam" id="PF24842"/>
    </source>
</evidence>
<dbReference type="PANTHER" id="PTHR12555:SF13">
    <property type="entry name" value="UBIQUITIN RECOGNITION FACTOR IN ER-ASSOCIATED DEGRADATION PROTEIN 1"/>
    <property type="match status" value="1"/>
</dbReference>
<dbReference type="OrthoDB" id="422728at2759"/>
<dbReference type="Proteomes" id="UP000650833">
    <property type="component" value="Unassembled WGS sequence"/>
</dbReference>
<evidence type="ECO:0000256" key="2">
    <source>
        <dbReference type="ARBA" id="ARBA00022786"/>
    </source>
</evidence>
<dbReference type="AlphaFoldDB" id="A0A8H7R9V4"/>
<dbReference type="InterPro" id="IPR055417">
    <property type="entry name" value="UFD1_N1"/>
</dbReference>
<dbReference type="FunFam" id="2.40.40.50:FF:000001">
    <property type="entry name" value="Ubiquitin fusion degradation protein 1 homolog"/>
    <property type="match status" value="1"/>
</dbReference>
<feature type="domain" description="Ubiquitin fusion degradation protein UFD1 N-terminal subdomain 1" evidence="5">
    <location>
        <begin position="33"/>
        <end position="132"/>
    </location>
</feature>
<dbReference type="Pfam" id="PF03152">
    <property type="entry name" value="UFD1_N1"/>
    <property type="match status" value="1"/>
</dbReference>
<proteinExistence type="inferred from homology"/>
<dbReference type="InterPro" id="IPR055418">
    <property type="entry name" value="UFD1_N2"/>
</dbReference>
<dbReference type="InterPro" id="IPR042299">
    <property type="entry name" value="Ufd1-like_Nn"/>
</dbReference>
<keyword evidence="8" id="KW-1185">Reference proteome</keyword>
<reference evidence="7" key="1">
    <citation type="submission" date="2020-12" db="EMBL/GenBank/DDBJ databases">
        <title>Metabolic potential, ecology and presence of endohyphal bacteria is reflected in genomic diversity of Mucoromycotina.</title>
        <authorList>
            <person name="Muszewska A."/>
            <person name="Okrasinska A."/>
            <person name="Steczkiewicz K."/>
            <person name="Drgas O."/>
            <person name="Orlowska M."/>
            <person name="Perlinska-Lenart U."/>
            <person name="Aleksandrzak-Piekarczyk T."/>
            <person name="Szatraj K."/>
            <person name="Zielenkiewicz U."/>
            <person name="Pilsyk S."/>
            <person name="Malc E."/>
            <person name="Mieczkowski P."/>
            <person name="Kruszewska J.S."/>
            <person name="Biernat P."/>
            <person name="Pawlowska J."/>
        </authorList>
    </citation>
    <scope>NUCLEOTIDE SEQUENCE</scope>
    <source>
        <strain evidence="7">CBS 226.32</strain>
    </source>
</reference>
<sequence length="323" mass="35743">MFNNFDDDDAFGTPFFGGLRPNLGGFVNPNRGFSETYRCFPIAMMQNGSDRENVNYGGKIILPQSALEKLSQLNISYPMLFKLINGAEKKHSHAGVLEFIAEEGRVYLPQWMMETLRTEPGSIIEVKNVTLPLGSFVKIQPQSTDFLDISDHRAVLEKALRNFSTLTVGDMVQINYNNKVYEIQVLEVKPHFEDHQGISIVETDLEVDFAPPVGYVEPSSQKPAQEAKSHMVIDAPKPVKSGFAAFEGGGQSLRGKNKGLVADSSNSMDTNNADDNDDGPLNLPFGQLYFGFPVVPPPSENNEEKTDKNTFTGSGQTLRTKKK</sequence>
<feature type="region of interest" description="Disordered" evidence="4">
    <location>
        <begin position="246"/>
        <end position="323"/>
    </location>
</feature>
<dbReference type="Gene3D" id="3.10.330.10">
    <property type="match status" value="1"/>
</dbReference>
<gene>
    <name evidence="7" type="ORF">INT46_008869</name>
</gene>
<protein>
    <recommendedName>
        <fullName evidence="3">Ubiquitin fusion degradation protein 1</fullName>
    </recommendedName>
</protein>
<keyword evidence="2" id="KW-0833">Ubl conjugation pathway</keyword>
<organism evidence="7 8">
    <name type="scientific">Mucor plumbeus</name>
    <dbReference type="NCBI Taxonomy" id="97098"/>
    <lineage>
        <taxon>Eukaryota</taxon>
        <taxon>Fungi</taxon>
        <taxon>Fungi incertae sedis</taxon>
        <taxon>Mucoromycota</taxon>
        <taxon>Mucoromycotina</taxon>
        <taxon>Mucoromycetes</taxon>
        <taxon>Mucorales</taxon>
        <taxon>Mucorineae</taxon>
        <taxon>Mucoraceae</taxon>
        <taxon>Mucor</taxon>
    </lineage>
</organism>
<dbReference type="EMBL" id="JAEPRC010000133">
    <property type="protein sequence ID" value="KAG2207251.1"/>
    <property type="molecule type" value="Genomic_DNA"/>
</dbReference>
<dbReference type="GO" id="GO:0034098">
    <property type="term" value="C:VCP-NPL4-UFD1 AAA ATPase complex"/>
    <property type="evidence" value="ECO:0007669"/>
    <property type="project" value="TreeGrafter"/>
</dbReference>
<dbReference type="GO" id="GO:0006511">
    <property type="term" value="P:ubiquitin-dependent protein catabolic process"/>
    <property type="evidence" value="ECO:0007669"/>
    <property type="project" value="InterPro"/>
</dbReference>
<dbReference type="InterPro" id="IPR004854">
    <property type="entry name" value="Ufd1-like"/>
</dbReference>
<evidence type="ECO:0000313" key="7">
    <source>
        <dbReference type="EMBL" id="KAG2207251.1"/>
    </source>
</evidence>
<evidence type="ECO:0000256" key="1">
    <source>
        <dbReference type="ARBA" id="ARBA00006043"/>
    </source>
</evidence>
<dbReference type="GO" id="GO:0036503">
    <property type="term" value="P:ERAD pathway"/>
    <property type="evidence" value="ECO:0007669"/>
    <property type="project" value="TreeGrafter"/>
</dbReference>
<dbReference type="PANTHER" id="PTHR12555">
    <property type="entry name" value="UBIQUITIN FUSION DEGRADATON PROTEIN 1"/>
    <property type="match status" value="1"/>
</dbReference>
<dbReference type="Gene3D" id="2.40.40.50">
    <property type="entry name" value="Ubiquitin fusion degradation protein UFD1, N-terminal domain"/>
    <property type="match status" value="1"/>
</dbReference>
<name>A0A8H7R9V4_9FUNG</name>
<accession>A0A8H7R9V4</accession>
<comment type="similarity">
    <text evidence="1">Belongs to the UFD1 family.</text>
</comment>
<evidence type="ECO:0000259" key="5">
    <source>
        <dbReference type="Pfam" id="PF03152"/>
    </source>
</evidence>
<dbReference type="GO" id="GO:0031593">
    <property type="term" value="F:polyubiquitin modification-dependent protein binding"/>
    <property type="evidence" value="ECO:0007669"/>
    <property type="project" value="TreeGrafter"/>
</dbReference>
<feature type="compositionally biased region" description="Polar residues" evidence="4">
    <location>
        <begin position="309"/>
        <end position="323"/>
    </location>
</feature>
<evidence type="ECO:0000313" key="8">
    <source>
        <dbReference type="Proteomes" id="UP000650833"/>
    </source>
</evidence>
<feature type="domain" description="Ubiquitin fusion degradation protein UFD1 N-terminal subdomain 2" evidence="6">
    <location>
        <begin position="134"/>
        <end position="212"/>
    </location>
</feature>
<comment type="caution">
    <text evidence="7">The sequence shown here is derived from an EMBL/GenBank/DDBJ whole genome shotgun (WGS) entry which is preliminary data.</text>
</comment>
<dbReference type="Pfam" id="PF24842">
    <property type="entry name" value="UFD1_N2"/>
    <property type="match status" value="1"/>
</dbReference>
<evidence type="ECO:0000256" key="4">
    <source>
        <dbReference type="SAM" id="MobiDB-lite"/>
    </source>
</evidence>
<evidence type="ECO:0000256" key="3">
    <source>
        <dbReference type="ARBA" id="ARBA00074895"/>
    </source>
</evidence>